<sequence length="1490" mass="164727">MTGGRYHRRKKMMGRGADGGCGTEERSCPVNRVPARIPTTQTEINEKSASVDIDFYAQAKKALCERSPFDVAEEASASTVPTLPSGLASFLSRQSDSRKRHKKSHSSADKKKSSRQSEKSRVPNIWVEIEEYFRDLTLPDIDALSEVSSFNTYSTQKCFSIPYLGTVAITRCCGDNVNGGNANGLSVKAENANCGNVNELILENQNVNDGNANDVVVKNDHTNGRDADMVVKEEVKTEDEQSMETDGVGEDSLLQRVKDSPVPELPSGLEWLLGSRSKIYLNSERPSKKRKLLGGDAGLEKVSSNCSCASVSSLCHYCSTGDTGKELNPLIICSSCQVAVHQKCYGVQERVDSSWLCTWCKMKTDGGDSVKPCILCPNLGGALKPVLKNVQSDGPVEFAHLFCCQWMPEVYIQDLVKMEPIMNVEGIKETSRKLVCNICKLKWGACVRCSHGTCRTSFHPLCAREARHRMEVWGKYGCDNVELRAFCSKHSEVLDNSNTSQLDEPSIAVGSDSHAKDHLPAAAATNKLQKLNAGHKNGDSIEVHMETPDTSSDQSNNSEPQEIGLADSRLESRHTSECIEAFEKSTGDVNASDSINFALILKKLVDRGKVNVKDVASEIGVTPDSLSASLAEDNMVPDVLCKIVIWLKDHAYLYTLQQNLKVKLRSTISSKAEFGANDDSDNAPVSESDVTDPVAVKSVPPRRRTKSNFRIAKDTKKFCSNDEVVLENGKFIDKVKVDQLSNEEADYLTKLSLPDVVEKNLTQSDEHPSPVVSPKSQVIPGEPLDCSIEQSSQAEEVAIPVQNTWVNTNADPSCSIVNSVIPDSKKTETEAKAVSSLYIHPDVQKKLLQIQNGVILKNPVYDFNGSWDEKTSRIEASANASVCCDHGNKSPQCNKVICNQLVKARNMGILELSPEDEVEGEIIYFQHRLLGNAVARKHFTDNLTCNLAKSLPEEIDLARMRRWDAVLVNQYLCELREAKKQGRKERRHKEAQAVLAAATAAAAASSRISSFRKDVFDETSHQENVMKLNTSSGRSGSCSQLIPRAKETLPRVAVPRISSEKHSDFSQTVADISKEHPRSCDICRRSETILNPILVCSSCKVAVHLDCYRSIKESTGPWYCELCAEVSSSRNSGAPAVNFWEKPYFVAECGLCGGTTGAFRKSSGGQWVHAFCAEWVFETTFRRGQVNPVEGMETVLKGVDYCYICRRKHGVCIKCNYGHCQATFHPSCARSAGFYMNVKTSGGKQQHKAYCEKHSVEQRAKAETQKHGIEELKSLKQIRVELERLRLLCERIIKREKLKRELVLCSHDILAVKRDHIARSLLVHSPFVLPDVSSESATTSLKGHTDGYRSCSEAIQRSDDITVDSTVSLKHRTNVPVTVDDPRTDDDSSTSQSRFNRRLMEKPQFAGKQIPHRPSVATRNLNLLDDGGWRSKSRKHPETFEKELVMTSDQASVKNMMLPKGYAYVPADCLPNEKETNQDSCPGEPLDGGG</sequence>
<dbReference type="InterPro" id="IPR034732">
    <property type="entry name" value="EPHD"/>
</dbReference>
<evidence type="ECO:0000259" key="7">
    <source>
        <dbReference type="PROSITE" id="PS51805"/>
    </source>
</evidence>
<feature type="domain" description="PHD-type" evidence="6">
    <location>
        <begin position="312"/>
        <end position="363"/>
    </location>
</feature>
<dbReference type="PROSITE" id="PS51805">
    <property type="entry name" value="EPHD"/>
    <property type="match status" value="2"/>
</dbReference>
<feature type="region of interest" description="Disordered" evidence="5">
    <location>
        <begin position="539"/>
        <end position="564"/>
    </location>
</feature>
<feature type="domain" description="PHD-type" evidence="6">
    <location>
        <begin position="1077"/>
        <end position="1126"/>
    </location>
</feature>
<dbReference type="InterPro" id="IPR019787">
    <property type="entry name" value="Znf_PHD-finger"/>
</dbReference>
<evidence type="ECO:0000313" key="9">
    <source>
        <dbReference type="Proteomes" id="UP000796880"/>
    </source>
</evidence>
<dbReference type="GO" id="GO:0008270">
    <property type="term" value="F:zinc ion binding"/>
    <property type="evidence" value="ECO:0007669"/>
    <property type="project" value="UniProtKB-KW"/>
</dbReference>
<evidence type="ECO:0000259" key="6">
    <source>
        <dbReference type="PROSITE" id="PS50016"/>
    </source>
</evidence>
<dbReference type="InterPro" id="IPR019786">
    <property type="entry name" value="Zinc_finger_PHD-type_CS"/>
</dbReference>
<feature type="domain" description="PHD-type" evidence="7">
    <location>
        <begin position="370"/>
        <end position="491"/>
    </location>
</feature>
<dbReference type="SUPFAM" id="SSF57903">
    <property type="entry name" value="FYVE/PHD zinc finger"/>
    <property type="match status" value="2"/>
</dbReference>
<feature type="compositionally biased region" description="Basic and acidic residues" evidence="5">
    <location>
        <begin position="106"/>
        <end position="120"/>
    </location>
</feature>
<feature type="region of interest" description="Disordered" evidence="5">
    <location>
        <begin position="1"/>
        <end position="34"/>
    </location>
</feature>
<dbReference type="EMBL" id="VOIH02000005">
    <property type="protein sequence ID" value="KAF3445730.1"/>
    <property type="molecule type" value="Genomic_DNA"/>
</dbReference>
<accession>A0A8K0MHC5</accession>
<proteinExistence type="predicted"/>
<dbReference type="PANTHER" id="PTHR13793">
    <property type="entry name" value="PHD FINGER PROTEINS"/>
    <property type="match status" value="1"/>
</dbReference>
<dbReference type="GO" id="GO:0005634">
    <property type="term" value="C:nucleus"/>
    <property type="evidence" value="ECO:0007669"/>
    <property type="project" value="UniProtKB-ARBA"/>
</dbReference>
<feature type="region of interest" description="Disordered" evidence="5">
    <location>
        <begin position="673"/>
        <end position="701"/>
    </location>
</feature>
<feature type="compositionally biased region" description="Polar residues" evidence="5">
    <location>
        <begin position="548"/>
        <end position="560"/>
    </location>
</feature>
<dbReference type="OrthoDB" id="20839at2759"/>
<reference evidence="8" key="1">
    <citation type="submission" date="2020-03" db="EMBL/GenBank/DDBJ databases">
        <title>A high-quality chromosome-level genome assembly of a woody plant with both climbing and erect habits, Rhamnella rubrinervis.</title>
        <authorList>
            <person name="Lu Z."/>
            <person name="Yang Y."/>
            <person name="Zhu X."/>
            <person name="Sun Y."/>
        </authorList>
    </citation>
    <scope>NUCLEOTIDE SEQUENCE</scope>
    <source>
        <strain evidence="8">BYM</strain>
        <tissue evidence="8">Leaf</tissue>
    </source>
</reference>
<evidence type="ECO:0000256" key="4">
    <source>
        <dbReference type="PROSITE-ProRule" id="PRU00146"/>
    </source>
</evidence>
<dbReference type="SMART" id="SM00249">
    <property type="entry name" value="PHD"/>
    <property type="match status" value="4"/>
</dbReference>
<dbReference type="InterPro" id="IPR001965">
    <property type="entry name" value="Znf_PHD"/>
</dbReference>
<evidence type="ECO:0000256" key="5">
    <source>
        <dbReference type="SAM" id="MobiDB-lite"/>
    </source>
</evidence>
<dbReference type="Pfam" id="PF13831">
    <property type="entry name" value="PHD_2"/>
    <property type="match status" value="2"/>
</dbReference>
<keyword evidence="2 4" id="KW-0863">Zinc-finger</keyword>
<feature type="region of interest" description="Disordered" evidence="5">
    <location>
        <begin position="1471"/>
        <end position="1490"/>
    </location>
</feature>
<evidence type="ECO:0000256" key="3">
    <source>
        <dbReference type="ARBA" id="ARBA00022833"/>
    </source>
</evidence>
<gene>
    <name evidence="8" type="ORF">FNV43_RR10907</name>
</gene>
<dbReference type="CDD" id="cd15571">
    <property type="entry name" value="ePHD"/>
    <property type="match status" value="1"/>
</dbReference>
<feature type="domain" description="PHD-type" evidence="7">
    <location>
        <begin position="1146"/>
        <end position="1255"/>
    </location>
</feature>
<keyword evidence="1" id="KW-0479">Metal-binding</keyword>
<feature type="region of interest" description="Disordered" evidence="5">
    <location>
        <begin position="1373"/>
        <end position="1410"/>
    </location>
</feature>
<dbReference type="InterPro" id="IPR050701">
    <property type="entry name" value="Histone_Mod_Regulator"/>
</dbReference>
<organism evidence="8 9">
    <name type="scientific">Rhamnella rubrinervis</name>
    <dbReference type="NCBI Taxonomy" id="2594499"/>
    <lineage>
        <taxon>Eukaryota</taxon>
        <taxon>Viridiplantae</taxon>
        <taxon>Streptophyta</taxon>
        <taxon>Embryophyta</taxon>
        <taxon>Tracheophyta</taxon>
        <taxon>Spermatophyta</taxon>
        <taxon>Magnoliopsida</taxon>
        <taxon>eudicotyledons</taxon>
        <taxon>Gunneridae</taxon>
        <taxon>Pentapetalae</taxon>
        <taxon>rosids</taxon>
        <taxon>fabids</taxon>
        <taxon>Rosales</taxon>
        <taxon>Rhamnaceae</taxon>
        <taxon>rhamnoid group</taxon>
        <taxon>Rhamneae</taxon>
        <taxon>Rhamnella</taxon>
    </lineage>
</organism>
<comment type="caution">
    <text evidence="8">The sequence shown here is derived from an EMBL/GenBank/DDBJ whole genome shotgun (WGS) entry which is preliminary data.</text>
</comment>
<keyword evidence="9" id="KW-1185">Reference proteome</keyword>
<evidence type="ECO:0000313" key="8">
    <source>
        <dbReference type="EMBL" id="KAF3445730.1"/>
    </source>
</evidence>
<evidence type="ECO:0000256" key="1">
    <source>
        <dbReference type="ARBA" id="ARBA00022723"/>
    </source>
</evidence>
<dbReference type="GO" id="GO:0006357">
    <property type="term" value="P:regulation of transcription by RNA polymerase II"/>
    <property type="evidence" value="ECO:0007669"/>
    <property type="project" value="TreeGrafter"/>
</dbReference>
<dbReference type="PROSITE" id="PS50016">
    <property type="entry name" value="ZF_PHD_2"/>
    <property type="match status" value="2"/>
</dbReference>
<name>A0A8K0MHC5_9ROSA</name>
<keyword evidence="3" id="KW-0862">Zinc</keyword>
<dbReference type="PANTHER" id="PTHR13793:SF107">
    <property type="entry name" value="BROMODOMAIN-CONTAINING PROTEIN HOMOLOG"/>
    <property type="match status" value="1"/>
</dbReference>
<dbReference type="InterPro" id="IPR011011">
    <property type="entry name" value="Znf_FYVE_PHD"/>
</dbReference>
<dbReference type="InterPro" id="IPR013083">
    <property type="entry name" value="Znf_RING/FYVE/PHD"/>
</dbReference>
<dbReference type="Gene3D" id="3.30.40.10">
    <property type="entry name" value="Zinc/RING finger domain, C3HC4 (zinc finger)"/>
    <property type="match status" value="4"/>
</dbReference>
<dbReference type="PROSITE" id="PS01359">
    <property type="entry name" value="ZF_PHD_1"/>
    <property type="match status" value="1"/>
</dbReference>
<feature type="compositionally biased region" description="Basic residues" evidence="5">
    <location>
        <begin position="1"/>
        <end position="13"/>
    </location>
</feature>
<dbReference type="Pfam" id="PF13832">
    <property type="entry name" value="zf-HC5HC2H_2"/>
    <property type="match status" value="2"/>
</dbReference>
<feature type="region of interest" description="Disordered" evidence="5">
    <location>
        <begin position="92"/>
        <end position="120"/>
    </location>
</feature>
<dbReference type="Proteomes" id="UP000796880">
    <property type="component" value="Unassembled WGS sequence"/>
</dbReference>
<protein>
    <submittedName>
        <fullName evidence="8">Uncharacterized protein</fullName>
    </submittedName>
</protein>
<evidence type="ECO:0000256" key="2">
    <source>
        <dbReference type="ARBA" id="ARBA00022771"/>
    </source>
</evidence>